<evidence type="ECO:0000313" key="3">
    <source>
        <dbReference type="Proteomes" id="UP000516013"/>
    </source>
</evidence>
<dbReference type="RefSeq" id="WP_187705129.1">
    <property type="nucleotide sequence ID" value="NZ_CP060822.1"/>
</dbReference>
<evidence type="ECO:0000313" key="2">
    <source>
        <dbReference type="EMBL" id="QNP28228.1"/>
    </source>
</evidence>
<dbReference type="KEGG" id="ccur:IAR63_09760"/>
<reference evidence="2 3" key="1">
    <citation type="submission" date="2020-08" db="EMBL/GenBank/DDBJ databases">
        <title>Complete genome sequence of Raphidiopsis curvispora isolated from drinking water reservoir in South Korea.</title>
        <authorList>
            <person name="Jeong J."/>
        </authorList>
    </citation>
    <scope>NUCLEOTIDE SEQUENCE [LARGE SCALE GENOMIC DNA]</scope>
    <source>
        <strain evidence="2 3">GIHE-G1</strain>
    </source>
</reference>
<keyword evidence="3" id="KW-1185">Reference proteome</keyword>
<organism evidence="2 3">
    <name type="scientific">Cylindrospermopsis curvispora GIHE-G1</name>
    <dbReference type="NCBI Taxonomy" id="2666332"/>
    <lineage>
        <taxon>Bacteria</taxon>
        <taxon>Bacillati</taxon>
        <taxon>Cyanobacteriota</taxon>
        <taxon>Cyanophyceae</taxon>
        <taxon>Nostocales</taxon>
        <taxon>Aphanizomenonaceae</taxon>
        <taxon>Cylindrospermopsis</taxon>
    </lineage>
</organism>
<accession>A0A7H0EWR2</accession>
<keyword evidence="1" id="KW-1133">Transmembrane helix</keyword>
<keyword evidence="1" id="KW-0812">Transmembrane</keyword>
<dbReference type="EMBL" id="CP060822">
    <property type="protein sequence ID" value="QNP28228.1"/>
    <property type="molecule type" value="Genomic_DNA"/>
</dbReference>
<evidence type="ECO:0000256" key="1">
    <source>
        <dbReference type="SAM" id="Phobius"/>
    </source>
</evidence>
<gene>
    <name evidence="2" type="ORF">IAR63_09760</name>
</gene>
<keyword evidence="1" id="KW-0472">Membrane</keyword>
<proteinExistence type="predicted"/>
<feature type="transmembrane region" description="Helical" evidence="1">
    <location>
        <begin position="40"/>
        <end position="57"/>
    </location>
</feature>
<protein>
    <submittedName>
        <fullName evidence="2">Uncharacterized protein</fullName>
    </submittedName>
</protein>
<name>A0A7H0EWR2_9CYAN</name>
<sequence>MVKSPSKQIQEKLKPILFYIVPLSSGILMGVTVAPVNAWFLAWIALAPLWVIVVKYTRKSLPSASWWAIAYHQ</sequence>
<feature type="transmembrane region" description="Helical" evidence="1">
    <location>
        <begin position="16"/>
        <end position="34"/>
    </location>
</feature>
<dbReference type="Proteomes" id="UP000516013">
    <property type="component" value="Chromosome"/>
</dbReference>
<dbReference type="AlphaFoldDB" id="A0A7H0EWR2"/>